<keyword evidence="6" id="KW-0479">Metal-binding</keyword>
<dbReference type="GO" id="GO:0046872">
    <property type="term" value="F:metal ion binding"/>
    <property type="evidence" value="ECO:0007669"/>
    <property type="project" value="UniProtKB-KW"/>
</dbReference>
<dbReference type="CDD" id="cd02019">
    <property type="entry name" value="NK"/>
    <property type="match status" value="1"/>
</dbReference>
<evidence type="ECO:0000256" key="5">
    <source>
        <dbReference type="ARBA" id="ARBA00022694"/>
    </source>
</evidence>
<organism evidence="11 12">
    <name type="scientific">Leptospira borgpetersenii str. 200701203</name>
    <dbReference type="NCBI Taxonomy" id="1193007"/>
    <lineage>
        <taxon>Bacteria</taxon>
        <taxon>Pseudomonadati</taxon>
        <taxon>Spirochaetota</taxon>
        <taxon>Spirochaetia</taxon>
        <taxon>Leptospirales</taxon>
        <taxon>Leptospiraceae</taxon>
        <taxon>Leptospira</taxon>
    </lineage>
</organism>
<gene>
    <name evidence="11" type="ORF">LEP1GSC123_2124</name>
</gene>
<dbReference type="AlphaFoldDB" id="M3HLC9"/>
<comment type="caution">
    <text evidence="11">The sequence shown here is derived from an EMBL/GenBank/DDBJ whole genome shotgun (WGS) entry which is preliminary data.</text>
</comment>
<evidence type="ECO:0000256" key="8">
    <source>
        <dbReference type="ARBA" id="ARBA00022840"/>
    </source>
</evidence>
<protein>
    <recommendedName>
        <fullName evidence="3">tRNA threonylcarbamoyladenosine biosynthesis protein TsaE</fullName>
    </recommendedName>
    <alternativeName>
        <fullName evidence="10">t(6)A37 threonylcarbamoyladenosine biosynthesis protein TsaE</fullName>
    </alternativeName>
</protein>
<evidence type="ECO:0000256" key="2">
    <source>
        <dbReference type="ARBA" id="ARBA00007599"/>
    </source>
</evidence>
<dbReference type="InterPro" id="IPR027417">
    <property type="entry name" value="P-loop_NTPase"/>
</dbReference>
<comment type="subcellular location">
    <subcellularLocation>
        <location evidence="1">Cytoplasm</location>
    </subcellularLocation>
</comment>
<dbReference type="PANTHER" id="PTHR33540">
    <property type="entry name" value="TRNA THREONYLCARBAMOYLADENOSINE BIOSYNTHESIS PROTEIN TSAE"/>
    <property type="match status" value="1"/>
</dbReference>
<evidence type="ECO:0000256" key="9">
    <source>
        <dbReference type="ARBA" id="ARBA00022842"/>
    </source>
</evidence>
<dbReference type="PANTHER" id="PTHR33540:SF2">
    <property type="entry name" value="TRNA THREONYLCARBAMOYLADENOSINE BIOSYNTHESIS PROTEIN TSAE"/>
    <property type="match status" value="1"/>
</dbReference>
<dbReference type="SUPFAM" id="SSF52540">
    <property type="entry name" value="P-loop containing nucleoside triphosphate hydrolases"/>
    <property type="match status" value="1"/>
</dbReference>
<evidence type="ECO:0000313" key="11">
    <source>
        <dbReference type="EMBL" id="EMF98464.1"/>
    </source>
</evidence>
<sequence>MELEFRNLKLEELDKPAEFLASLILSSLGQNFHPIILLTGSMGVGKTTFASRVVKKFSPNTNVNSPTYTLINKYSISLDKSRGFSPQNFSLDNKSSLEELNFYHFDLHRLKSPEELEDLGFEEIWGRVGISIIEWWQIAKEDLETLPLKIEVQFKTVSENERDIIFRSFDVETFPALEKLWKELKKNRHEKGSIF</sequence>
<proteinExistence type="inferred from homology"/>
<keyword evidence="5" id="KW-0819">tRNA processing</keyword>
<reference evidence="11 12" key="1">
    <citation type="submission" date="2013-01" db="EMBL/GenBank/DDBJ databases">
        <authorList>
            <person name="Harkins D.M."/>
            <person name="Durkin A.S."/>
            <person name="Brinkac L.M."/>
            <person name="Haft D.H."/>
            <person name="Selengut J.D."/>
            <person name="Sanka R."/>
            <person name="DePew J."/>
            <person name="Purushe J."/>
            <person name="Picardeau M."/>
            <person name="Werts C."/>
            <person name="Goarant C."/>
            <person name="Vinetz J.M."/>
            <person name="Sutton G.G."/>
            <person name="Nierman W.C."/>
            <person name="Fouts D.E."/>
        </authorList>
    </citation>
    <scope>NUCLEOTIDE SEQUENCE [LARGE SCALE GENOMIC DNA]</scope>
    <source>
        <strain evidence="11 12">200701203</strain>
    </source>
</reference>
<accession>M3HLC9</accession>
<dbReference type="GO" id="GO:0016787">
    <property type="term" value="F:hydrolase activity"/>
    <property type="evidence" value="ECO:0007669"/>
    <property type="project" value="UniProtKB-KW"/>
</dbReference>
<keyword evidence="8" id="KW-0067">ATP-binding</keyword>
<dbReference type="GO" id="GO:0002949">
    <property type="term" value="P:tRNA threonylcarbamoyladenosine modification"/>
    <property type="evidence" value="ECO:0007669"/>
    <property type="project" value="InterPro"/>
</dbReference>
<evidence type="ECO:0000256" key="7">
    <source>
        <dbReference type="ARBA" id="ARBA00022741"/>
    </source>
</evidence>
<dbReference type="Gene3D" id="3.40.50.300">
    <property type="entry name" value="P-loop containing nucleotide triphosphate hydrolases"/>
    <property type="match status" value="1"/>
</dbReference>
<keyword evidence="11" id="KW-0378">Hydrolase</keyword>
<evidence type="ECO:0000256" key="3">
    <source>
        <dbReference type="ARBA" id="ARBA00019010"/>
    </source>
</evidence>
<dbReference type="Proteomes" id="UP000011783">
    <property type="component" value="Unassembled WGS sequence"/>
</dbReference>
<evidence type="ECO:0000256" key="1">
    <source>
        <dbReference type="ARBA" id="ARBA00004496"/>
    </source>
</evidence>
<keyword evidence="7" id="KW-0547">Nucleotide-binding</keyword>
<keyword evidence="9" id="KW-0460">Magnesium</keyword>
<dbReference type="EMBL" id="AKWO02000086">
    <property type="protein sequence ID" value="EMF98464.1"/>
    <property type="molecule type" value="Genomic_DNA"/>
</dbReference>
<dbReference type="InterPro" id="IPR003442">
    <property type="entry name" value="T6A_TsaE"/>
</dbReference>
<comment type="similarity">
    <text evidence="2">Belongs to the TsaE family.</text>
</comment>
<evidence type="ECO:0000256" key="6">
    <source>
        <dbReference type="ARBA" id="ARBA00022723"/>
    </source>
</evidence>
<keyword evidence="4" id="KW-0963">Cytoplasm</keyword>
<evidence type="ECO:0000256" key="4">
    <source>
        <dbReference type="ARBA" id="ARBA00022490"/>
    </source>
</evidence>
<dbReference type="GO" id="GO:0005737">
    <property type="term" value="C:cytoplasm"/>
    <property type="evidence" value="ECO:0007669"/>
    <property type="project" value="UniProtKB-SubCell"/>
</dbReference>
<dbReference type="BioCyc" id="LBOR1193007:G11KN-3486-MONOMER"/>
<name>M3HLC9_LEPBO</name>
<dbReference type="Pfam" id="PF02367">
    <property type="entry name" value="TsaE"/>
    <property type="match status" value="1"/>
</dbReference>
<evidence type="ECO:0000313" key="12">
    <source>
        <dbReference type="Proteomes" id="UP000011783"/>
    </source>
</evidence>
<evidence type="ECO:0000256" key="10">
    <source>
        <dbReference type="ARBA" id="ARBA00032441"/>
    </source>
</evidence>
<dbReference type="GO" id="GO:0005524">
    <property type="term" value="F:ATP binding"/>
    <property type="evidence" value="ECO:0007669"/>
    <property type="project" value="UniProtKB-KW"/>
</dbReference>